<dbReference type="AlphaFoldDB" id="A0A099T031"/>
<dbReference type="InterPro" id="IPR001412">
    <property type="entry name" value="aa-tRNA-synth_I_CS"/>
</dbReference>
<keyword evidence="4 8" id="KW-0067">ATP-binding</keyword>
<dbReference type="PANTHER" id="PTHR11956">
    <property type="entry name" value="ARGINYL-TRNA SYNTHETASE"/>
    <property type="match status" value="1"/>
</dbReference>
<comment type="caution">
    <text evidence="12">The sequence shown here is derived from an EMBL/GenBank/DDBJ whole genome shotgun (WGS) entry which is preliminary data.</text>
</comment>
<keyword evidence="5 8" id="KW-0648">Protein biosynthesis</keyword>
<dbReference type="SUPFAM" id="SSF52374">
    <property type="entry name" value="Nucleotidylyl transferase"/>
    <property type="match status" value="1"/>
</dbReference>
<dbReference type="Gene3D" id="3.30.1360.70">
    <property type="entry name" value="Arginyl tRNA synthetase N-terminal domain"/>
    <property type="match status" value="1"/>
</dbReference>
<keyword evidence="3 8" id="KW-0547">Nucleotide-binding</keyword>
<keyword evidence="8" id="KW-0963">Cytoplasm</keyword>
<feature type="domain" description="Arginyl tRNA synthetase N-terminal" evidence="11">
    <location>
        <begin position="7"/>
        <end position="86"/>
    </location>
</feature>
<dbReference type="CDD" id="cd07956">
    <property type="entry name" value="Anticodon_Ia_Arg"/>
    <property type="match status" value="1"/>
</dbReference>
<keyword evidence="2 8" id="KW-0436">Ligase</keyword>
<organism evidence="12 13">
    <name type="scientific">Methanococcoides methylutens</name>
    <dbReference type="NCBI Taxonomy" id="2226"/>
    <lineage>
        <taxon>Archaea</taxon>
        <taxon>Methanobacteriati</taxon>
        <taxon>Methanobacteriota</taxon>
        <taxon>Stenosarchaea group</taxon>
        <taxon>Methanomicrobia</taxon>
        <taxon>Methanosarcinales</taxon>
        <taxon>Methanosarcinaceae</taxon>
        <taxon>Methanococcoides</taxon>
    </lineage>
</organism>
<evidence type="ECO:0000256" key="6">
    <source>
        <dbReference type="ARBA" id="ARBA00023146"/>
    </source>
</evidence>
<dbReference type="InterPro" id="IPR001278">
    <property type="entry name" value="Arg-tRNA-ligase"/>
</dbReference>
<dbReference type="GO" id="GO:0004814">
    <property type="term" value="F:arginine-tRNA ligase activity"/>
    <property type="evidence" value="ECO:0007669"/>
    <property type="project" value="UniProtKB-UniRule"/>
</dbReference>
<evidence type="ECO:0000256" key="5">
    <source>
        <dbReference type="ARBA" id="ARBA00022917"/>
    </source>
</evidence>
<dbReference type="InterPro" id="IPR005148">
    <property type="entry name" value="Arg-tRNA-synth_N"/>
</dbReference>
<comment type="similarity">
    <text evidence="1 8 9">Belongs to the class-I aminoacyl-tRNA synthetase family.</text>
</comment>
<comment type="subcellular location">
    <subcellularLocation>
        <location evidence="8">Cytoplasm</location>
    </subcellularLocation>
</comment>
<dbReference type="Gene3D" id="3.40.50.620">
    <property type="entry name" value="HUPs"/>
    <property type="match status" value="1"/>
</dbReference>
<name>A0A099T031_METMT</name>
<dbReference type="SMART" id="SM01016">
    <property type="entry name" value="Arg_tRNA_synt_N"/>
    <property type="match status" value="1"/>
</dbReference>
<dbReference type="PRINTS" id="PR01038">
    <property type="entry name" value="TRNASYNTHARG"/>
</dbReference>
<dbReference type="Pfam" id="PF05746">
    <property type="entry name" value="DALR_1"/>
    <property type="match status" value="1"/>
</dbReference>
<evidence type="ECO:0000256" key="8">
    <source>
        <dbReference type="HAMAP-Rule" id="MF_00123"/>
    </source>
</evidence>
<dbReference type="EC" id="6.1.1.19" evidence="8"/>
<proteinExistence type="inferred from homology"/>
<dbReference type="EMBL" id="JRHO01000014">
    <property type="protein sequence ID" value="KGK98502.1"/>
    <property type="molecule type" value="Genomic_DNA"/>
</dbReference>
<dbReference type="PANTHER" id="PTHR11956:SF5">
    <property type="entry name" value="ARGININE--TRNA LIGASE, CYTOPLASMIC"/>
    <property type="match status" value="1"/>
</dbReference>
<dbReference type="HAMAP" id="MF_00123">
    <property type="entry name" value="Arg_tRNA_synth"/>
    <property type="match status" value="1"/>
</dbReference>
<dbReference type="Pfam" id="PF00750">
    <property type="entry name" value="tRNA-synt_1d"/>
    <property type="match status" value="1"/>
</dbReference>
<dbReference type="InterPro" id="IPR035684">
    <property type="entry name" value="ArgRS_core"/>
</dbReference>
<dbReference type="OrthoDB" id="372102at2157"/>
<dbReference type="InterPro" id="IPR014729">
    <property type="entry name" value="Rossmann-like_a/b/a_fold"/>
</dbReference>
<sequence length="567" mass="63096">MFLDFIEQVTSVLNDAVSSAGFEANDLELGPSQHADLSSRVAFRLASVAKQSPKDVADRIASEIVIPEGSYIGKIEALGPYLNISASRDFIDDVVSGIREKKESFGGNFCEGRILLEHTSANPNGPLHVGHIRNSIIGDTLGRILKRAGYDVELHYYVNDMGRQIAIVSWALEHFEFDESSKPDHAIADVYIKANAELESHPEKVAEIDKLMQLVESGDEETIERFDKAVGLAVEGIKETLGKMNVSHDEFPKESSFIRSGDVSRIVDEIKATGRTEIDNGALVVDLKDYGFEKTLVIQRSDGTSLYTTRDLAYHEWKGERADRIIDIFGADHKLISGQLKATLNAIGKKEPEFVIFEFVSLPEGSMSTRRGKFISADELFDQVKVRALEEVDKRRPEMPDDFKKEVADMVGIGAVRYDIVKVTPEKSTVFDWKEALDFEKQGGPFIQYSHARSCSILRKAKDEGLWDSEAIIAPSLLVEDSEIALIKKMGMFDNVLDQCTKELKPHMLAIYGRELADAFNQFYRFVSVLNAEEDDVRASRLALVDCARIVLANTLDTLGMGAPDSM</sequence>
<accession>A0A099T031</accession>
<dbReference type="Proteomes" id="UP000029859">
    <property type="component" value="Unassembled WGS sequence"/>
</dbReference>
<evidence type="ECO:0000259" key="11">
    <source>
        <dbReference type="SMART" id="SM01016"/>
    </source>
</evidence>
<evidence type="ECO:0000313" key="12">
    <source>
        <dbReference type="EMBL" id="KGK98502.1"/>
    </source>
</evidence>
<evidence type="ECO:0000256" key="4">
    <source>
        <dbReference type="ARBA" id="ARBA00022840"/>
    </source>
</evidence>
<evidence type="ECO:0000313" key="13">
    <source>
        <dbReference type="Proteomes" id="UP000029859"/>
    </source>
</evidence>
<dbReference type="Gene3D" id="1.10.730.10">
    <property type="entry name" value="Isoleucyl-tRNA Synthetase, Domain 1"/>
    <property type="match status" value="1"/>
</dbReference>
<comment type="catalytic activity">
    <reaction evidence="7 8">
        <text>tRNA(Arg) + L-arginine + ATP = L-arginyl-tRNA(Arg) + AMP + diphosphate</text>
        <dbReference type="Rhea" id="RHEA:20301"/>
        <dbReference type="Rhea" id="RHEA-COMP:9658"/>
        <dbReference type="Rhea" id="RHEA-COMP:9673"/>
        <dbReference type="ChEBI" id="CHEBI:30616"/>
        <dbReference type="ChEBI" id="CHEBI:32682"/>
        <dbReference type="ChEBI" id="CHEBI:33019"/>
        <dbReference type="ChEBI" id="CHEBI:78442"/>
        <dbReference type="ChEBI" id="CHEBI:78513"/>
        <dbReference type="ChEBI" id="CHEBI:456215"/>
        <dbReference type="EC" id="6.1.1.19"/>
    </reaction>
</comment>
<evidence type="ECO:0000256" key="2">
    <source>
        <dbReference type="ARBA" id="ARBA00022598"/>
    </source>
</evidence>
<dbReference type="InterPro" id="IPR008909">
    <property type="entry name" value="DALR_anticod-bd"/>
</dbReference>
<dbReference type="Pfam" id="PF03485">
    <property type="entry name" value="Arg_tRNA_synt_N"/>
    <property type="match status" value="1"/>
</dbReference>
<dbReference type="GO" id="GO:0005524">
    <property type="term" value="F:ATP binding"/>
    <property type="evidence" value="ECO:0007669"/>
    <property type="project" value="UniProtKB-UniRule"/>
</dbReference>
<evidence type="ECO:0000259" key="10">
    <source>
        <dbReference type="SMART" id="SM00836"/>
    </source>
</evidence>
<protein>
    <recommendedName>
        <fullName evidence="8">Arginine--tRNA ligase</fullName>
        <ecNumber evidence="8">6.1.1.19</ecNumber>
    </recommendedName>
    <alternativeName>
        <fullName evidence="8">Arginyl-tRNA synthetase</fullName>
        <shortName evidence="8">ArgRS</shortName>
    </alternativeName>
</protein>
<dbReference type="GO" id="GO:0005737">
    <property type="term" value="C:cytoplasm"/>
    <property type="evidence" value="ECO:0007669"/>
    <property type="project" value="UniProtKB-SubCell"/>
</dbReference>
<keyword evidence="6 8" id="KW-0030">Aminoacyl-tRNA synthetase</keyword>
<evidence type="ECO:0000256" key="3">
    <source>
        <dbReference type="ARBA" id="ARBA00022741"/>
    </source>
</evidence>
<dbReference type="CDD" id="cd00671">
    <property type="entry name" value="ArgRS_core"/>
    <property type="match status" value="1"/>
</dbReference>
<evidence type="ECO:0000256" key="7">
    <source>
        <dbReference type="ARBA" id="ARBA00049339"/>
    </source>
</evidence>
<dbReference type="GO" id="GO:0006420">
    <property type="term" value="P:arginyl-tRNA aminoacylation"/>
    <property type="evidence" value="ECO:0007669"/>
    <property type="project" value="UniProtKB-UniRule"/>
</dbReference>
<dbReference type="RefSeq" id="WP_048196036.1">
    <property type="nucleotide sequence ID" value="NZ_CAAGSM010000004.1"/>
</dbReference>
<dbReference type="InterPro" id="IPR009080">
    <property type="entry name" value="tRNAsynth_Ia_anticodon-bd"/>
</dbReference>
<feature type="short sequence motif" description="'HIGH' region" evidence="8">
    <location>
        <begin position="121"/>
        <end position="131"/>
    </location>
</feature>
<feature type="domain" description="DALR anticodon binding" evidence="10">
    <location>
        <begin position="447"/>
        <end position="567"/>
    </location>
</feature>
<evidence type="ECO:0000256" key="1">
    <source>
        <dbReference type="ARBA" id="ARBA00005594"/>
    </source>
</evidence>
<keyword evidence="13" id="KW-1185">Reference proteome</keyword>
<dbReference type="SUPFAM" id="SSF55190">
    <property type="entry name" value="Arginyl-tRNA synthetase (ArgRS), N-terminal 'additional' domain"/>
    <property type="match status" value="1"/>
</dbReference>
<reference evidence="12 13" key="1">
    <citation type="submission" date="2014-09" db="EMBL/GenBank/DDBJ databases">
        <title>Draft genome sequence of an obligately methylotrophic methanogen, Methanococcoides methylutens, isolated from marine sediment.</title>
        <authorList>
            <person name="Guan Y."/>
            <person name="Ngugi D.K."/>
            <person name="Blom J."/>
            <person name="Ali S."/>
            <person name="Ferry J.G."/>
            <person name="Stingl U."/>
        </authorList>
    </citation>
    <scope>NUCLEOTIDE SEQUENCE [LARGE SCALE GENOMIC DNA]</scope>
    <source>
        <strain evidence="12 13">DSM 2657</strain>
    </source>
</reference>
<dbReference type="PROSITE" id="PS00178">
    <property type="entry name" value="AA_TRNA_LIGASE_I"/>
    <property type="match status" value="1"/>
</dbReference>
<dbReference type="InterPro" id="IPR036695">
    <property type="entry name" value="Arg-tRNA-synth_N_sf"/>
</dbReference>
<evidence type="ECO:0000256" key="9">
    <source>
        <dbReference type="RuleBase" id="RU363038"/>
    </source>
</evidence>
<dbReference type="NCBIfam" id="TIGR00456">
    <property type="entry name" value="argS"/>
    <property type="match status" value="1"/>
</dbReference>
<gene>
    <name evidence="8" type="primary">argS</name>
    <name evidence="12" type="ORF">LI82_12475</name>
</gene>
<dbReference type="SUPFAM" id="SSF47323">
    <property type="entry name" value="Anticodon-binding domain of a subclass of class I aminoacyl-tRNA synthetases"/>
    <property type="match status" value="1"/>
</dbReference>
<dbReference type="SMART" id="SM00836">
    <property type="entry name" value="DALR_1"/>
    <property type="match status" value="1"/>
</dbReference>